<gene>
    <name evidence="1" type="ORF">OMM_06495</name>
</gene>
<reference evidence="2" key="1">
    <citation type="submission" date="2012-11" db="EMBL/GenBank/DDBJ databases">
        <authorList>
            <person name="Lucero-Rivera Y.E."/>
            <person name="Tovar-Ramirez D."/>
        </authorList>
    </citation>
    <scope>NUCLEOTIDE SEQUENCE [LARGE SCALE GENOMIC DNA]</scope>
    <source>
        <strain evidence="2">Araruama</strain>
    </source>
</reference>
<name>A0A1V1PGZ5_9BACT</name>
<evidence type="ECO:0000313" key="1">
    <source>
        <dbReference type="EMBL" id="ETR74171.1"/>
    </source>
</evidence>
<sequence length="88" mass="10602">RLHYDIKTTEKVRTKEELIESKLGILEDAYTCINGKHIFHQIYEKYVNSIKRGLRKDHFRNLLTRNVKEKTGIHNDLKIIVRERILKE</sequence>
<evidence type="ECO:0000313" key="2">
    <source>
        <dbReference type="Proteomes" id="UP000189670"/>
    </source>
</evidence>
<dbReference type="AlphaFoldDB" id="A0A1V1PGZ5"/>
<dbReference type="Proteomes" id="UP000189670">
    <property type="component" value="Unassembled WGS sequence"/>
</dbReference>
<feature type="non-terminal residue" evidence="1">
    <location>
        <position position="1"/>
    </location>
</feature>
<organism evidence="1 2">
    <name type="scientific">Candidatus Magnetoglobus multicellularis str. Araruama</name>
    <dbReference type="NCBI Taxonomy" id="890399"/>
    <lineage>
        <taxon>Bacteria</taxon>
        <taxon>Pseudomonadati</taxon>
        <taxon>Thermodesulfobacteriota</taxon>
        <taxon>Desulfobacteria</taxon>
        <taxon>Desulfobacterales</taxon>
        <taxon>Desulfobacteraceae</taxon>
        <taxon>Candidatus Magnetoglobus</taxon>
    </lineage>
</organism>
<comment type="caution">
    <text evidence="1">The sequence shown here is derived from an EMBL/GenBank/DDBJ whole genome shotgun (WGS) entry which is preliminary data.</text>
</comment>
<protein>
    <submittedName>
        <fullName evidence="1">Uncharacterized protein</fullName>
    </submittedName>
</protein>
<dbReference type="EMBL" id="ATBP01000019">
    <property type="protein sequence ID" value="ETR74171.1"/>
    <property type="molecule type" value="Genomic_DNA"/>
</dbReference>
<accession>A0A1V1PGZ5</accession>
<proteinExistence type="predicted"/>